<dbReference type="InterPro" id="IPR047679">
    <property type="entry name" value="BREX_BrxC"/>
</dbReference>
<organism evidence="5 6">
    <name type="scientific">Desulfosporosinus metallidurans</name>
    <dbReference type="NCBI Taxonomy" id="1888891"/>
    <lineage>
        <taxon>Bacteria</taxon>
        <taxon>Bacillati</taxon>
        <taxon>Bacillota</taxon>
        <taxon>Clostridia</taxon>
        <taxon>Eubacteriales</taxon>
        <taxon>Desulfitobacteriaceae</taxon>
        <taxon>Desulfosporosinus</taxon>
    </lineage>
</organism>
<dbReference type="AlphaFoldDB" id="A0A1Q8QSM5"/>
<evidence type="ECO:0000313" key="6">
    <source>
        <dbReference type="Proteomes" id="UP000186102"/>
    </source>
</evidence>
<feature type="domain" description="Probable ATP-binding protein BrxC alpha-helical" evidence="3">
    <location>
        <begin position="867"/>
        <end position="991"/>
    </location>
</feature>
<gene>
    <name evidence="5" type="ORF">DSOL_3114</name>
</gene>
<dbReference type="InterPro" id="IPR058037">
    <property type="entry name" value="BREX_BrxC_helical"/>
</dbReference>
<feature type="domain" description="Probable ATP-binding protein BrxC 4th six-stranded beta-sheet" evidence="4">
    <location>
        <begin position="563"/>
        <end position="728"/>
    </location>
</feature>
<dbReference type="EMBL" id="MLBF01000025">
    <property type="protein sequence ID" value="OLN30349.1"/>
    <property type="molecule type" value="Genomic_DNA"/>
</dbReference>
<dbReference type="InterPro" id="IPR058038">
    <property type="entry name" value="BREX_BrxC_wHTH"/>
</dbReference>
<feature type="domain" description="Probable ATP-binding protein BrxC winged helix-turn-helix" evidence="2">
    <location>
        <begin position="735"/>
        <end position="856"/>
    </location>
</feature>
<dbReference type="STRING" id="1888891.DSOL_3114"/>
<dbReference type="Proteomes" id="UP000186102">
    <property type="component" value="Unassembled WGS sequence"/>
</dbReference>
<evidence type="ECO:0000259" key="4">
    <source>
        <dbReference type="Pfam" id="PF25796"/>
    </source>
</evidence>
<feature type="domain" description="KAP NTPase" evidence="1">
    <location>
        <begin position="63"/>
        <end position="318"/>
    </location>
</feature>
<accession>A0A1Q8QSM5</accession>
<dbReference type="NCBIfam" id="NF033441">
    <property type="entry name" value="BREX_BrxC"/>
    <property type="match status" value="1"/>
</dbReference>
<dbReference type="Pfam" id="PF25796">
    <property type="entry name" value="BREX_BrxC_4th"/>
    <property type="match status" value="1"/>
</dbReference>
<dbReference type="InterPro" id="IPR058036">
    <property type="entry name" value="BREX_BrxC_4th"/>
</dbReference>
<comment type="caution">
    <text evidence="5">The sequence shown here is derived from an EMBL/GenBank/DDBJ whole genome shotgun (WGS) entry which is preliminary data.</text>
</comment>
<dbReference type="InterPro" id="IPR011646">
    <property type="entry name" value="KAP_P-loop"/>
</dbReference>
<evidence type="ECO:0000259" key="3">
    <source>
        <dbReference type="Pfam" id="PF25792"/>
    </source>
</evidence>
<dbReference type="RefSeq" id="WP_207649636.1">
    <property type="nucleotide sequence ID" value="NZ_MLBF01000025.1"/>
</dbReference>
<reference evidence="5 6" key="1">
    <citation type="submission" date="2016-09" db="EMBL/GenBank/DDBJ databases">
        <title>Complete genome of Desulfosporosinus sp. OL.</title>
        <authorList>
            <person name="Mardanov A."/>
            <person name="Beletsky A."/>
            <person name="Panova A."/>
            <person name="Karnachuk O."/>
            <person name="Ravin N."/>
        </authorList>
    </citation>
    <scope>NUCLEOTIDE SEQUENCE [LARGE SCALE GENOMIC DNA]</scope>
    <source>
        <strain evidence="5 6">OL</strain>
    </source>
</reference>
<sequence length="1190" mass="136724">METLLIEQIFKKNIKRNINGVVQAGQVDLETMKIELEEYVMTDEGTRYIKAFYKYYLALYQRPSTDMGVWISGFFGSGKSHFLKILSYLLDNQEVAGKRPVDYFLDKTDDHELLDMMQKVAGKPSDAVLFNIDAKSSSSASNKERIVEVFLRVFNIHLGYSDTIWVADIERQLESEGIYSSFEDEIFRVTGSPWEEIRLKIRLKRKEIIRALVNLGVDEESAKQFLTSAKDSLEMTADKLADLIANYCQNRGPDYRLVFLADEVGQYIGTDSDLMLNLQTVVERIGNATMGQAWVIVTSQEKIESAINLKSTDDFSKIQGRFVTRINLSSANTDEVLKRRLLEKTETAAASLTLRYDQEEQMIRNRLSFEPGTTQLRMAYRTNLEFVELYPFVPYQVELLKEVFHKIRTQGEGGAHLAHGERSLLKAFQEACLLKAEQDTTHLVTMADFYPSIRNFLDSSITSTIVRAEDLAHNHEGLQDFDVEVLIVLYMIKGIEDIKATANNVATLLMPNLHYERLPLENGVKEALSRLEQTRYIEQHADQTYSFLSDEEQEINREIHNEPVDPGMLKELLGKMFFDKIYTKVKISYDKKEFDYNKRFDNYVRTTMTHSLTVQVYGGQISDSEAALKSNEGVLAVCLDPERIAEAEGALKYVKQILSYTTRKKSSSTTPSQQRIYDAKINQIEGFEKKAEHLMGRACEKSRFFIQSQERNFNGTFENKLTGALDMLVRNTYTKLTYLDQSITYKDYKQAWISMVTGGLQATIEGMENGNAYEEVKLYMEGKGHSHEKVALKGIIDKFSAVPFGWNEYDTIALVLALYHDVKVKLTYAGDSFTPTHPNFYDRLSKQQERDRILVSAVKVPGSEARRKLFAIFREYFGNDAIGDSYEEMGSAIKEALNDKFIKPLGKIEERRKSATGYAYPGEGEISRIKMGTNPLLSLSDDEDLVSQFIQAEDQVDEWLEELNTLNSFYERKPIEYFDSSVELLKKFEQDISLINDRDINYLKLQIDTILTSPKPYQQIPNLPLLQEQLKTKLSEHVETARQRIGEQVEGTLAQNQELIDYYVDNEPILVMLSEGQRTLEQLKERIVKETSMLTIRSLQLECNEQVKHFAKKASKMEALQKLEIKEKAPYQPTGVYEKPTRALREKDLYNLFFNSRQQITTLDELDDAIKHLRTSLMEQLKVSNLKKSD</sequence>
<protein>
    <submittedName>
        <fullName evidence="5">ATPase-like protein</fullName>
    </submittedName>
</protein>
<name>A0A1Q8QSM5_9FIRM</name>
<evidence type="ECO:0000259" key="2">
    <source>
        <dbReference type="Pfam" id="PF25791"/>
    </source>
</evidence>
<dbReference type="Pfam" id="PF07693">
    <property type="entry name" value="KAP_NTPase"/>
    <property type="match status" value="1"/>
</dbReference>
<dbReference type="Pfam" id="PF25791">
    <property type="entry name" value="WHD_BREX_BrxC"/>
    <property type="match status" value="1"/>
</dbReference>
<evidence type="ECO:0000313" key="5">
    <source>
        <dbReference type="EMBL" id="OLN30349.1"/>
    </source>
</evidence>
<keyword evidence="6" id="KW-1185">Reference proteome</keyword>
<dbReference type="SUPFAM" id="SSF52540">
    <property type="entry name" value="P-loop containing nucleoside triphosphate hydrolases"/>
    <property type="match status" value="1"/>
</dbReference>
<dbReference type="InterPro" id="IPR027417">
    <property type="entry name" value="P-loop_NTPase"/>
</dbReference>
<proteinExistence type="predicted"/>
<evidence type="ECO:0000259" key="1">
    <source>
        <dbReference type="Pfam" id="PF07693"/>
    </source>
</evidence>
<dbReference type="Pfam" id="PF25792">
    <property type="entry name" value="BREX_BrxC_helical"/>
    <property type="match status" value="1"/>
</dbReference>